<feature type="compositionally biased region" description="Low complexity" evidence="1">
    <location>
        <begin position="33"/>
        <end position="44"/>
    </location>
</feature>
<organism evidence="2 3">
    <name type="scientific">Recurvomyces mirabilis</name>
    <dbReference type="NCBI Taxonomy" id="574656"/>
    <lineage>
        <taxon>Eukaryota</taxon>
        <taxon>Fungi</taxon>
        <taxon>Dikarya</taxon>
        <taxon>Ascomycota</taxon>
        <taxon>Pezizomycotina</taxon>
        <taxon>Dothideomycetes</taxon>
        <taxon>Dothideomycetidae</taxon>
        <taxon>Mycosphaerellales</taxon>
        <taxon>Teratosphaeriaceae</taxon>
        <taxon>Recurvomyces</taxon>
    </lineage>
</organism>
<feature type="compositionally biased region" description="Pro residues" evidence="1">
    <location>
        <begin position="157"/>
        <end position="178"/>
    </location>
</feature>
<feature type="region of interest" description="Disordered" evidence="1">
    <location>
        <begin position="740"/>
        <end position="777"/>
    </location>
</feature>
<gene>
    <name evidence="2" type="ORF">LTR78_004602</name>
</gene>
<comment type="caution">
    <text evidence="2">The sequence shown here is derived from an EMBL/GenBank/DDBJ whole genome shotgun (WGS) entry which is preliminary data.</text>
</comment>
<feature type="region of interest" description="Disordered" evidence="1">
    <location>
        <begin position="25"/>
        <end position="195"/>
    </location>
</feature>
<evidence type="ECO:0000256" key="1">
    <source>
        <dbReference type="SAM" id="MobiDB-lite"/>
    </source>
</evidence>
<dbReference type="AlphaFoldDB" id="A0AAE1C2E3"/>
<feature type="compositionally biased region" description="Basic residues" evidence="1">
    <location>
        <begin position="65"/>
        <end position="79"/>
    </location>
</feature>
<proteinExistence type="predicted"/>
<feature type="region of interest" description="Disordered" evidence="1">
    <location>
        <begin position="322"/>
        <end position="348"/>
    </location>
</feature>
<feature type="region of interest" description="Disordered" evidence="1">
    <location>
        <begin position="256"/>
        <end position="298"/>
    </location>
</feature>
<feature type="compositionally biased region" description="Polar residues" evidence="1">
    <location>
        <begin position="84"/>
        <end position="99"/>
    </location>
</feature>
<evidence type="ECO:0000313" key="3">
    <source>
        <dbReference type="Proteomes" id="UP001274830"/>
    </source>
</evidence>
<feature type="compositionally biased region" description="Basic and acidic residues" evidence="1">
    <location>
        <begin position="123"/>
        <end position="133"/>
    </location>
</feature>
<feature type="compositionally biased region" description="Low complexity" evidence="1">
    <location>
        <begin position="51"/>
        <end position="64"/>
    </location>
</feature>
<evidence type="ECO:0000313" key="2">
    <source>
        <dbReference type="EMBL" id="KAK3675519.1"/>
    </source>
</evidence>
<feature type="compositionally biased region" description="Low complexity" evidence="1">
    <location>
        <begin position="714"/>
        <end position="723"/>
    </location>
</feature>
<dbReference type="EMBL" id="JAUTXT010000014">
    <property type="protein sequence ID" value="KAK3675519.1"/>
    <property type="molecule type" value="Genomic_DNA"/>
</dbReference>
<dbReference type="Proteomes" id="UP001274830">
    <property type="component" value="Unassembled WGS sequence"/>
</dbReference>
<feature type="region of interest" description="Disordered" evidence="1">
    <location>
        <begin position="663"/>
        <end position="726"/>
    </location>
</feature>
<name>A0AAE1C2E3_9PEZI</name>
<reference evidence="2" key="1">
    <citation type="submission" date="2023-07" db="EMBL/GenBank/DDBJ databases">
        <title>Black Yeasts Isolated from many extreme environments.</title>
        <authorList>
            <person name="Coleine C."/>
            <person name="Stajich J.E."/>
            <person name="Selbmann L."/>
        </authorList>
    </citation>
    <scope>NUCLEOTIDE SEQUENCE</scope>
    <source>
        <strain evidence="2">CCFEE 5485</strain>
    </source>
</reference>
<keyword evidence="3" id="KW-1185">Reference proteome</keyword>
<feature type="compositionally biased region" description="Polar residues" evidence="1">
    <location>
        <begin position="665"/>
        <end position="680"/>
    </location>
</feature>
<accession>A0AAE1C2E3</accession>
<protein>
    <submittedName>
        <fullName evidence="2">Uncharacterized protein</fullName>
    </submittedName>
</protein>
<sequence length="777" mass="84751">MFAPPPLQFSREEIERLKLEYAAKLEEEKRKSVASGKSGKSGKSGSEKSAKSPTSPRSFDSSSSKSRKKFFARSSKSKVARSSLQDVETSPTGRKQSSDGAVPEEGEREGRVERAALPASFGEKPRKAPEPPPRRKPVRPFEDSYSSPRIPVSARYPPKPSTPPPAPPPGKTPPPIPERSPRRQSANLDAPRKLTATGASIDAALSDALAQLSTQGDVFPTQTEKATALPQVRVASLETGWINGFESPVVKPIMIRPPRTLPGDMPTKPRPASRELKSRSPARAPAVQGAKVDKSLRKSASLAATREATAVKLEEPGIAPVRRATEPAVEPMRDSWVPGMPQGPWKHRKKGETMSQLLDAGFFPSQEHLTVIPDKKYVQQHIHVKLPPPLAMIDKALPATPRSISGTPTEVFLGSPRRVLPLGPGVSKKRRTKKVRSPLSQIAVTDPRANFNDFPPGALPGRLASIPETVHSTENSPPPSSGMTTPIATQIHLRGGSVVTVTPPEFTAWQRHAYMPGPIKLLTPMIMPRKDSLANLEPFQEAIDKVYQHALAVPRRRSDDAAVEDICEWFDDFGFADVKYQGDTVLIENIMLEDLEEMDGEDGEDNSAMERFSTPPLEATVSPVEMMIAKEVVDSARRESFPIPPIPPIETEESLRARGIARLSRMSTASDRSRRPSTASGRKVSIVSFAPQPEQTMLSPLTRTTTETSRRSSRNPSIGRSSSDYNDDVVEMDLQSGWVAPVANGKKDVSHKGSPTDGKLQRSPMAKMRGFMKSAVN</sequence>